<dbReference type="SUPFAM" id="SSF56436">
    <property type="entry name" value="C-type lectin-like"/>
    <property type="match status" value="1"/>
</dbReference>
<evidence type="ECO:0000259" key="1">
    <source>
        <dbReference type="PROSITE" id="PS50041"/>
    </source>
</evidence>
<dbReference type="Proteomes" id="UP000440578">
    <property type="component" value="Unassembled WGS sequence"/>
</dbReference>
<evidence type="ECO:0000313" key="3">
    <source>
        <dbReference type="Proteomes" id="UP000440578"/>
    </source>
</evidence>
<dbReference type="PANTHER" id="PTHR22801:SF63">
    <property type="entry name" value="C-TYPE LECTIN DOMAIN-CONTAINING PROTEIN"/>
    <property type="match status" value="1"/>
</dbReference>
<comment type="caution">
    <text evidence="2">The sequence shown here is derived from an EMBL/GenBank/DDBJ whole genome shotgun (WGS) entry which is preliminary data.</text>
</comment>
<dbReference type="InterPro" id="IPR050801">
    <property type="entry name" value="Ca-Dep_Lectins_ImmuneDev"/>
</dbReference>
<dbReference type="InterPro" id="IPR016186">
    <property type="entry name" value="C-type_lectin-like/link_sf"/>
</dbReference>
<name>A0A6A4WRW9_AMPAM</name>
<dbReference type="PANTHER" id="PTHR22801">
    <property type="entry name" value="LITHOSTATHINE"/>
    <property type="match status" value="1"/>
</dbReference>
<dbReference type="PROSITE" id="PS50041">
    <property type="entry name" value="C_TYPE_LECTIN_2"/>
    <property type="match status" value="1"/>
</dbReference>
<organism evidence="2 3">
    <name type="scientific">Amphibalanus amphitrite</name>
    <name type="common">Striped barnacle</name>
    <name type="synonym">Balanus amphitrite</name>
    <dbReference type="NCBI Taxonomy" id="1232801"/>
    <lineage>
        <taxon>Eukaryota</taxon>
        <taxon>Metazoa</taxon>
        <taxon>Ecdysozoa</taxon>
        <taxon>Arthropoda</taxon>
        <taxon>Crustacea</taxon>
        <taxon>Multicrustacea</taxon>
        <taxon>Cirripedia</taxon>
        <taxon>Thoracica</taxon>
        <taxon>Thoracicalcarea</taxon>
        <taxon>Balanomorpha</taxon>
        <taxon>Balanoidea</taxon>
        <taxon>Balanidae</taxon>
        <taxon>Amphibalaninae</taxon>
        <taxon>Amphibalanus</taxon>
    </lineage>
</organism>
<reference evidence="2 3" key="1">
    <citation type="submission" date="2019-07" db="EMBL/GenBank/DDBJ databases">
        <title>Draft genome assembly of a fouling barnacle, Amphibalanus amphitrite (Darwin, 1854): The first reference genome for Thecostraca.</title>
        <authorList>
            <person name="Kim W."/>
        </authorList>
    </citation>
    <scope>NUCLEOTIDE SEQUENCE [LARGE SCALE GENOMIC DNA]</scope>
    <source>
        <strain evidence="2">SNU_AA5</strain>
        <tissue evidence="2">Soma without cirri and trophi</tissue>
    </source>
</reference>
<feature type="domain" description="C-type lectin" evidence="1">
    <location>
        <begin position="25"/>
        <end position="126"/>
    </location>
</feature>
<dbReference type="InterPro" id="IPR016187">
    <property type="entry name" value="CTDL_fold"/>
</dbReference>
<keyword evidence="3" id="KW-1185">Reference proteome</keyword>
<gene>
    <name evidence="2" type="primary">Cd209c_4</name>
    <name evidence="2" type="ORF">FJT64_002460</name>
</gene>
<sequence length="126" mass="13747">MARRVTYKTYIFGGSCACPAGFSRCAGRCLKRLDVTVNYIEAESQCAALDAHLAVPRSDEENQCAINASLDRPVWLGLTDVVTEGQFVGADCCVVVPSNSSRWADGQPSNRRGEQHYAILFPKEMG</sequence>
<protein>
    <submittedName>
        <fullName evidence="2">CD209 antigen-like protein C</fullName>
    </submittedName>
</protein>
<dbReference type="EMBL" id="VIIS01000670">
    <property type="protein sequence ID" value="KAF0306430.1"/>
    <property type="molecule type" value="Genomic_DNA"/>
</dbReference>
<dbReference type="InterPro" id="IPR001304">
    <property type="entry name" value="C-type_lectin-like"/>
</dbReference>
<accession>A0A6A4WRW9</accession>
<dbReference type="OrthoDB" id="6340082at2759"/>
<proteinExistence type="predicted"/>
<dbReference type="Gene3D" id="3.10.100.10">
    <property type="entry name" value="Mannose-Binding Protein A, subunit A"/>
    <property type="match status" value="1"/>
</dbReference>
<dbReference type="AlphaFoldDB" id="A0A6A4WRW9"/>
<dbReference type="Pfam" id="PF00059">
    <property type="entry name" value="Lectin_C"/>
    <property type="match status" value="1"/>
</dbReference>
<evidence type="ECO:0000313" key="2">
    <source>
        <dbReference type="EMBL" id="KAF0306430.1"/>
    </source>
</evidence>